<dbReference type="SMART" id="SM00855">
    <property type="entry name" value="PGAM"/>
    <property type="match status" value="1"/>
</dbReference>
<feature type="binding site" evidence="6">
    <location>
        <begin position="20"/>
        <end position="21"/>
    </location>
    <ligand>
        <name>substrate</name>
    </ligand>
</feature>
<dbReference type="OrthoDB" id="9781415at2"/>
<feature type="active site" description="Proton donor/acceptor" evidence="6">
    <location>
        <position position="86"/>
    </location>
</feature>
<feature type="binding site" evidence="6">
    <location>
        <position position="97"/>
    </location>
    <ligand>
        <name>substrate</name>
    </ligand>
</feature>
<feature type="binding site" evidence="6">
    <location>
        <begin position="178"/>
        <end position="179"/>
    </location>
    <ligand>
        <name>substrate</name>
    </ligand>
</feature>
<evidence type="ECO:0000256" key="5">
    <source>
        <dbReference type="ARBA" id="ARBA00023235"/>
    </source>
</evidence>
<dbReference type="RefSeq" id="WP_067977287.1">
    <property type="nucleotide sequence ID" value="NZ_CP014163.1"/>
</dbReference>
<keyword evidence="3 6" id="KW-0312">Gluconeogenesis</keyword>
<evidence type="ECO:0000256" key="2">
    <source>
        <dbReference type="ARBA" id="ARBA00006717"/>
    </source>
</evidence>
<comment type="similarity">
    <text evidence="2 6">Belongs to the phosphoglycerate mutase family. BPG-dependent PGAM subfamily.</text>
</comment>
<dbReference type="UniPathway" id="UPA00109">
    <property type="reaction ID" value="UER00186"/>
</dbReference>
<feature type="binding site" evidence="6">
    <location>
        <begin position="86"/>
        <end position="89"/>
    </location>
    <ligand>
        <name>substrate</name>
    </ligand>
</feature>
<reference evidence="8" key="2">
    <citation type="submission" date="2016-01" db="EMBL/GenBank/DDBJ databases">
        <title>Six Aerococcus type strain genome sequencing and assembly using PacBio and Illumina Hiseq.</title>
        <authorList>
            <person name="Carkaci D."/>
            <person name="Dargis R."/>
            <person name="Nielsen X.C."/>
            <person name="Skovgaard O."/>
            <person name="Fuursted K."/>
            <person name="Christensen J.J."/>
        </authorList>
    </citation>
    <scope>NUCLEOTIDE SEQUENCE [LARGE SCALE GENOMIC DNA]</scope>
    <source>
        <strain evidence="8">CCUG42038B</strain>
    </source>
</reference>
<dbReference type="InterPro" id="IPR013078">
    <property type="entry name" value="His_Pase_superF_clade-1"/>
</dbReference>
<dbReference type="GO" id="GO:0006096">
    <property type="term" value="P:glycolytic process"/>
    <property type="evidence" value="ECO:0007669"/>
    <property type="project" value="UniProtKB-UniRule"/>
</dbReference>
<evidence type="ECO:0000313" key="7">
    <source>
        <dbReference type="EMBL" id="AMB98628.1"/>
    </source>
</evidence>
<evidence type="ECO:0000313" key="8">
    <source>
        <dbReference type="Proteomes" id="UP000062260"/>
    </source>
</evidence>
<keyword evidence="4 6" id="KW-0324">Glycolysis</keyword>
<dbReference type="GO" id="GO:0004619">
    <property type="term" value="F:phosphoglycerate mutase activity"/>
    <property type="evidence" value="ECO:0007669"/>
    <property type="project" value="UniProtKB-UniRule"/>
</dbReference>
<dbReference type="SUPFAM" id="SSF53254">
    <property type="entry name" value="Phosphoglycerate mutase-like"/>
    <property type="match status" value="1"/>
</dbReference>
<gene>
    <name evidence="6 7" type="primary">gpmA</name>
    <name evidence="7" type="ORF">AWM75_00845</name>
</gene>
<dbReference type="AlphaFoldDB" id="A0A0X8FJS7"/>
<dbReference type="InterPro" id="IPR005952">
    <property type="entry name" value="Phosphogly_mut1"/>
</dbReference>
<dbReference type="STRING" id="128944.AWM75_00845"/>
<dbReference type="HAMAP" id="MF_01039">
    <property type="entry name" value="PGAM_GpmA"/>
    <property type="match status" value="1"/>
</dbReference>
<evidence type="ECO:0000256" key="4">
    <source>
        <dbReference type="ARBA" id="ARBA00023152"/>
    </source>
</evidence>
<organism evidence="7 8">
    <name type="scientific">Aerococcus urinaehominis</name>
    <dbReference type="NCBI Taxonomy" id="128944"/>
    <lineage>
        <taxon>Bacteria</taxon>
        <taxon>Bacillati</taxon>
        <taxon>Bacillota</taxon>
        <taxon>Bacilli</taxon>
        <taxon>Lactobacillales</taxon>
        <taxon>Aerococcaceae</taxon>
        <taxon>Aerococcus</taxon>
    </lineage>
</organism>
<dbReference type="CDD" id="cd07067">
    <property type="entry name" value="HP_PGM_like"/>
    <property type="match status" value="1"/>
</dbReference>
<dbReference type="Proteomes" id="UP000062260">
    <property type="component" value="Chromosome"/>
</dbReference>
<feature type="active site" description="Tele-phosphohistidine intermediate" evidence="6">
    <location>
        <position position="8"/>
    </location>
</feature>
<feature type="binding site" evidence="6">
    <location>
        <begin position="113"/>
        <end position="114"/>
    </location>
    <ligand>
        <name>substrate</name>
    </ligand>
</feature>
<dbReference type="NCBIfam" id="TIGR01258">
    <property type="entry name" value="pgm_1"/>
    <property type="match status" value="1"/>
</dbReference>
<name>A0A0X8FJS7_9LACT</name>
<dbReference type="InterPro" id="IPR029033">
    <property type="entry name" value="His_PPase_superfam"/>
</dbReference>
<proteinExistence type="inferred from homology"/>
<feature type="binding site" evidence="6">
    <location>
        <begin position="7"/>
        <end position="14"/>
    </location>
    <ligand>
        <name>substrate</name>
    </ligand>
</feature>
<dbReference type="KEGG" id="auh:AWM75_00845"/>
<comment type="pathway">
    <text evidence="6">Carbohydrate degradation; glycolysis; pyruvate from D-glyceraldehyde 3-phosphate: step 3/5.</text>
</comment>
<dbReference type="PANTHER" id="PTHR11931">
    <property type="entry name" value="PHOSPHOGLYCERATE MUTASE"/>
    <property type="match status" value="1"/>
</dbReference>
<accession>A0A0X8FJS7</accession>
<keyword evidence="8" id="KW-1185">Reference proteome</keyword>
<dbReference type="EC" id="5.4.2.11" evidence="6"/>
<dbReference type="GO" id="GO:0006094">
    <property type="term" value="P:gluconeogenesis"/>
    <property type="evidence" value="ECO:0007669"/>
    <property type="project" value="UniProtKB-UniRule"/>
</dbReference>
<feature type="site" description="Transition state stabilizer" evidence="6">
    <location>
        <position position="177"/>
    </location>
</feature>
<reference evidence="7 8" key="1">
    <citation type="journal article" date="2016" name="Genome Announc.">
        <title>Complete Genome Sequences of Aerococcus christensenii CCUG 28831T, Aerococcus sanguinicola CCUG 43001T, Aerococcus urinae CCUG 36881T, Aerococcus urinaeequi CCUG 28094T, Aerococcus urinaehominis CCUG 42038 BT, and Aerococcus viridans CCUG 4311T.</title>
        <authorList>
            <person name="Carkaci D."/>
            <person name="Dargis R."/>
            <person name="Nielsen X.C."/>
            <person name="Skovgaard O."/>
            <person name="Fuursted K."/>
            <person name="Christensen J.J."/>
        </authorList>
    </citation>
    <scope>NUCLEOTIDE SEQUENCE [LARGE SCALE GENOMIC DNA]</scope>
    <source>
        <strain evidence="7 8">CCUG42038B</strain>
    </source>
</reference>
<dbReference type="Pfam" id="PF00300">
    <property type="entry name" value="His_Phos_1"/>
    <property type="match status" value="1"/>
</dbReference>
<keyword evidence="5 6" id="KW-0413">Isomerase</keyword>
<evidence type="ECO:0000256" key="6">
    <source>
        <dbReference type="HAMAP-Rule" id="MF_01039"/>
    </source>
</evidence>
<sequence>MKLVFIRHGQSEYNLANIFTGWLDPKLSLKGHQEAIQAGRDLKAAGITFDQVYTSRLSRAVQTTYHVLEEMDYLYLPVEKSWRLNERHYGALQGLDKAKTAEKYGADQVHIWRRSFDVRPPQAEESQAFDDCYQDLDTSLLLPGESLKDTLERTLPYWQDRIAPDLKAGKNVLVVAHGNSLRSLTKQIEGLDDQAIVDLELATGQPIVYDFDDQLQLINKSIL</sequence>
<dbReference type="Gene3D" id="3.40.50.1240">
    <property type="entry name" value="Phosphoglycerate mutase-like"/>
    <property type="match status" value="1"/>
</dbReference>
<protein>
    <recommendedName>
        <fullName evidence="6">2,3-bisphosphoglycerate-dependent phosphoglycerate mutase</fullName>
        <shortName evidence="6">BPG-dependent PGAM</shortName>
        <shortName evidence="6">PGAM</shortName>
        <shortName evidence="6">Phosphoglyceromutase</shortName>
        <shortName evidence="6">dPGM</shortName>
        <ecNumber evidence="6">5.4.2.11</ecNumber>
    </recommendedName>
</protein>
<feature type="binding site" evidence="6">
    <location>
        <position position="59"/>
    </location>
    <ligand>
        <name>substrate</name>
    </ligand>
</feature>
<dbReference type="EMBL" id="CP014163">
    <property type="protein sequence ID" value="AMB98628.1"/>
    <property type="molecule type" value="Genomic_DNA"/>
</dbReference>
<dbReference type="FunFam" id="3.40.50.1240:FF:000003">
    <property type="entry name" value="2,3-bisphosphoglycerate-dependent phosphoglycerate mutase"/>
    <property type="match status" value="1"/>
</dbReference>
<comment type="function">
    <text evidence="6">Catalyzes the interconversion of 2-phosphoglycerate and 3-phosphoglycerate.</text>
</comment>
<evidence type="ECO:0000256" key="1">
    <source>
        <dbReference type="ARBA" id="ARBA00000380"/>
    </source>
</evidence>
<evidence type="ECO:0000256" key="3">
    <source>
        <dbReference type="ARBA" id="ARBA00022432"/>
    </source>
</evidence>
<comment type="catalytic activity">
    <reaction evidence="1 6">
        <text>(2R)-2-phosphoglycerate = (2R)-3-phosphoglycerate</text>
        <dbReference type="Rhea" id="RHEA:15901"/>
        <dbReference type="ChEBI" id="CHEBI:58272"/>
        <dbReference type="ChEBI" id="CHEBI:58289"/>
        <dbReference type="EC" id="5.4.2.11"/>
    </reaction>
</comment>